<dbReference type="EMBL" id="CM004397">
    <property type="protein sequence ID" value="KAG8643135.1"/>
    <property type="molecule type" value="Genomic_DNA"/>
</dbReference>
<sequence length="204" mass="23730">MEDFGCGLACPPMDEVGILGIDLQIHFDLSPEKFFECVQEVNEPPRPLPSRPAQPQPKPQRIYGKGKEMKILKSVYGVDTVTDNKKDTKNSTSRFDQSLDDLRFRWVHDEAYLETKLKESGRKIHARNQEEEKNQRKIQIIDIVDLPKETKKKLGVSKQKLHRLATSRAAGQPNSLKMNRRRRMEEGAWIWSSFLFSFITWTWS</sequence>
<organism evidence="1 2">
    <name type="scientific">Manihot esculenta</name>
    <name type="common">Cassava</name>
    <name type="synonym">Jatropha manihot</name>
    <dbReference type="NCBI Taxonomy" id="3983"/>
    <lineage>
        <taxon>Eukaryota</taxon>
        <taxon>Viridiplantae</taxon>
        <taxon>Streptophyta</taxon>
        <taxon>Embryophyta</taxon>
        <taxon>Tracheophyta</taxon>
        <taxon>Spermatophyta</taxon>
        <taxon>Magnoliopsida</taxon>
        <taxon>eudicotyledons</taxon>
        <taxon>Gunneridae</taxon>
        <taxon>Pentapetalae</taxon>
        <taxon>rosids</taxon>
        <taxon>fabids</taxon>
        <taxon>Malpighiales</taxon>
        <taxon>Euphorbiaceae</taxon>
        <taxon>Crotonoideae</taxon>
        <taxon>Manihoteae</taxon>
        <taxon>Manihot</taxon>
    </lineage>
</organism>
<comment type="caution">
    <text evidence="1">The sequence shown here is derived from an EMBL/GenBank/DDBJ whole genome shotgun (WGS) entry which is preliminary data.</text>
</comment>
<gene>
    <name evidence="1" type="ORF">MANES_11G007450v8</name>
</gene>
<evidence type="ECO:0000313" key="1">
    <source>
        <dbReference type="EMBL" id="KAG8643135.1"/>
    </source>
</evidence>
<accession>A0ACB7GSD4</accession>
<protein>
    <submittedName>
        <fullName evidence="1">Uncharacterized protein</fullName>
    </submittedName>
</protein>
<name>A0ACB7GSD4_MANES</name>
<keyword evidence="2" id="KW-1185">Reference proteome</keyword>
<reference evidence="2" key="1">
    <citation type="journal article" date="2016" name="Nat. Biotechnol.">
        <title>Sequencing wild and cultivated cassava and related species reveals extensive interspecific hybridization and genetic diversity.</title>
        <authorList>
            <person name="Bredeson J.V."/>
            <person name="Lyons J.B."/>
            <person name="Prochnik S.E."/>
            <person name="Wu G.A."/>
            <person name="Ha C.M."/>
            <person name="Edsinger-Gonzales E."/>
            <person name="Grimwood J."/>
            <person name="Schmutz J."/>
            <person name="Rabbi I.Y."/>
            <person name="Egesi C."/>
            <person name="Nauluvula P."/>
            <person name="Lebot V."/>
            <person name="Ndunguru J."/>
            <person name="Mkamilo G."/>
            <person name="Bart R.S."/>
            <person name="Setter T.L."/>
            <person name="Gleadow R.M."/>
            <person name="Kulakow P."/>
            <person name="Ferguson M.E."/>
            <person name="Rounsley S."/>
            <person name="Rokhsar D.S."/>
        </authorList>
    </citation>
    <scope>NUCLEOTIDE SEQUENCE [LARGE SCALE GENOMIC DNA]</scope>
    <source>
        <strain evidence="2">cv. AM560-2</strain>
    </source>
</reference>
<dbReference type="Proteomes" id="UP000091857">
    <property type="component" value="Chromosome 11"/>
</dbReference>
<proteinExistence type="predicted"/>
<evidence type="ECO:0000313" key="2">
    <source>
        <dbReference type="Proteomes" id="UP000091857"/>
    </source>
</evidence>